<dbReference type="InterPro" id="IPR045691">
    <property type="entry name" value="DUF6056"/>
</dbReference>
<feature type="transmembrane region" description="Helical" evidence="1">
    <location>
        <begin position="325"/>
        <end position="346"/>
    </location>
</feature>
<feature type="transmembrane region" description="Helical" evidence="1">
    <location>
        <begin position="253"/>
        <end position="274"/>
    </location>
</feature>
<feature type="transmembrane region" description="Helical" evidence="1">
    <location>
        <begin position="176"/>
        <end position="192"/>
    </location>
</feature>
<feature type="transmembrane region" description="Helical" evidence="1">
    <location>
        <begin position="66"/>
        <end position="89"/>
    </location>
</feature>
<dbReference type="Pfam" id="PF19528">
    <property type="entry name" value="DUF6056"/>
    <property type="match status" value="1"/>
</dbReference>
<feature type="transmembrane region" description="Helical" evidence="1">
    <location>
        <begin position="9"/>
        <end position="28"/>
    </location>
</feature>
<feature type="transmembrane region" description="Helical" evidence="1">
    <location>
        <begin position="353"/>
        <end position="375"/>
    </location>
</feature>
<gene>
    <name evidence="2" type="ORF">CIN_06890</name>
</gene>
<reference evidence="2 3" key="1">
    <citation type="submission" date="2011-10" db="EMBL/GenBank/DDBJ databases">
        <title>Genome Sequence of Commensalibacter intestini A911, isolated from Drosophila gut.</title>
        <authorList>
            <person name="Lee W.-J."/>
            <person name="Kim E.-K."/>
        </authorList>
    </citation>
    <scope>NUCLEOTIDE SEQUENCE [LARGE SCALE GENOMIC DNA]</scope>
    <source>
        <strain evidence="2 3">A911</strain>
    </source>
</reference>
<proteinExistence type="predicted"/>
<dbReference type="Proteomes" id="UP000005939">
    <property type="component" value="Unassembled WGS sequence"/>
</dbReference>
<protein>
    <submittedName>
        <fullName evidence="2">Uncharacterized protein</fullName>
    </submittedName>
</protein>
<organism evidence="2 3">
    <name type="scientific">Commensalibacter intestini A911</name>
    <dbReference type="NCBI Taxonomy" id="1088868"/>
    <lineage>
        <taxon>Bacteria</taxon>
        <taxon>Pseudomonadati</taxon>
        <taxon>Pseudomonadota</taxon>
        <taxon>Alphaproteobacteria</taxon>
        <taxon>Acetobacterales</taxon>
        <taxon>Acetobacteraceae</taxon>
    </lineage>
</organism>
<dbReference type="AlphaFoldDB" id="G6EZ19"/>
<accession>G6EZ19</accession>
<comment type="caution">
    <text evidence="2">The sequence shown here is derived from an EMBL/GenBank/DDBJ whole genome shotgun (WGS) entry which is preliminary data.</text>
</comment>
<feature type="transmembrane region" description="Helical" evidence="1">
    <location>
        <begin position="155"/>
        <end position="170"/>
    </location>
</feature>
<dbReference type="PATRIC" id="fig|1088868.3.peg.691"/>
<evidence type="ECO:0000313" key="2">
    <source>
        <dbReference type="EMBL" id="EHD14757.1"/>
    </source>
</evidence>
<feature type="transmembrane region" description="Helical" evidence="1">
    <location>
        <begin position="101"/>
        <end position="120"/>
    </location>
</feature>
<dbReference type="eggNOG" id="ENOG5030WIW">
    <property type="taxonomic scope" value="Bacteria"/>
</dbReference>
<evidence type="ECO:0000313" key="3">
    <source>
        <dbReference type="Proteomes" id="UP000005939"/>
    </source>
</evidence>
<keyword evidence="1" id="KW-0812">Transmembrane</keyword>
<evidence type="ECO:0000256" key="1">
    <source>
        <dbReference type="SAM" id="Phobius"/>
    </source>
</evidence>
<feature type="transmembrane region" description="Helical" evidence="1">
    <location>
        <begin position="126"/>
        <end position="148"/>
    </location>
</feature>
<sequence>MSVNKYCKFFMFFTIMLLLFLLSLSVHLDLVTDDHYFSTITQNVNIIDQLISRYQVWTGRIPLEAIMLYTINYSFFWKIAVPACLLLLLSTSISRLVCKKVTLLYTFMALLLLFIIPSMINTNAAWWVTGFYIYLLPVSLATYALSFLLADQQHKIEFFLVCLTTCIFAYTEQVGIYFLFIAFIIFCIYKRARSYKNFCVYILTCINFLILITAPGNYIRFSQEIWRCFPDYSYYSFIQKLCFGFDKLHQIFVFYWNIPLVAFICILVVLYALYGVKSLASHISIGTVIGYVSFSLLQWNGRSFPQFGNNFLNTNLLNAEKWVSASMYVSYFFVMMVVISLIILMISTLKNNLVLLMVLSLFLLGIFDTLLIGFSPTIYVSNFRVDYVFEVCCIINFLLLMHYLFQINQQNQ</sequence>
<feature type="transmembrane region" description="Helical" evidence="1">
    <location>
        <begin position="279"/>
        <end position="299"/>
    </location>
</feature>
<dbReference type="STRING" id="1088868.CIN_06890"/>
<keyword evidence="1" id="KW-0472">Membrane</keyword>
<dbReference type="EMBL" id="AGFR01000003">
    <property type="protein sequence ID" value="EHD14757.1"/>
    <property type="molecule type" value="Genomic_DNA"/>
</dbReference>
<feature type="transmembrane region" description="Helical" evidence="1">
    <location>
        <begin position="387"/>
        <end position="405"/>
    </location>
</feature>
<feature type="transmembrane region" description="Helical" evidence="1">
    <location>
        <begin position="199"/>
        <end position="219"/>
    </location>
</feature>
<name>G6EZ19_9PROT</name>
<keyword evidence="1" id="KW-1133">Transmembrane helix</keyword>